<comment type="similarity">
    <text evidence="2 9">Belongs to the gluconokinase GntK/GntV family.</text>
</comment>
<dbReference type="EC" id="2.7.1.12" evidence="3 9"/>
<dbReference type="GO" id="GO:0005975">
    <property type="term" value="P:carbohydrate metabolic process"/>
    <property type="evidence" value="ECO:0007669"/>
    <property type="project" value="InterPro"/>
</dbReference>
<accession>A0A284QKV5</accession>
<keyword evidence="6 9" id="KW-0418">Kinase</keyword>
<keyword evidence="5 9" id="KW-0547">Nucleotide-binding</keyword>
<dbReference type="Gene3D" id="3.40.50.300">
    <property type="entry name" value="P-loop containing nucleotide triphosphate hydrolases"/>
    <property type="match status" value="1"/>
</dbReference>
<dbReference type="OMA" id="YEGDDYH"/>
<evidence type="ECO:0000256" key="8">
    <source>
        <dbReference type="ARBA" id="ARBA00048090"/>
    </source>
</evidence>
<evidence type="ECO:0000256" key="5">
    <source>
        <dbReference type="ARBA" id="ARBA00022741"/>
    </source>
</evidence>
<evidence type="ECO:0000313" key="11">
    <source>
        <dbReference type="Proteomes" id="UP000219338"/>
    </source>
</evidence>
<evidence type="ECO:0000256" key="7">
    <source>
        <dbReference type="ARBA" id="ARBA00022840"/>
    </source>
</evidence>
<evidence type="ECO:0000256" key="6">
    <source>
        <dbReference type="ARBA" id="ARBA00022777"/>
    </source>
</evidence>
<dbReference type="OrthoDB" id="275177at2759"/>
<dbReference type="Pfam" id="PF01202">
    <property type="entry name" value="SKI"/>
    <property type="match status" value="1"/>
</dbReference>
<evidence type="ECO:0000256" key="1">
    <source>
        <dbReference type="ARBA" id="ARBA00004875"/>
    </source>
</evidence>
<dbReference type="CDD" id="cd02021">
    <property type="entry name" value="GntK"/>
    <property type="match status" value="1"/>
</dbReference>
<protein>
    <recommendedName>
        <fullName evidence="3 9">Gluconokinase</fullName>
        <ecNumber evidence="3 9">2.7.1.12</ecNumber>
    </recommendedName>
</protein>
<evidence type="ECO:0000256" key="3">
    <source>
        <dbReference type="ARBA" id="ARBA00012054"/>
    </source>
</evidence>
<gene>
    <name evidence="10" type="ORF">ARMOST_00342</name>
</gene>
<keyword evidence="7 9" id="KW-0067">ATP-binding</keyword>
<reference evidence="11" key="1">
    <citation type="journal article" date="2017" name="Nat. Ecol. Evol.">
        <title>Genome expansion and lineage-specific genetic innovations in the forest pathogenic fungi Armillaria.</title>
        <authorList>
            <person name="Sipos G."/>
            <person name="Prasanna A.N."/>
            <person name="Walter M.C."/>
            <person name="O'Connor E."/>
            <person name="Balint B."/>
            <person name="Krizsan K."/>
            <person name="Kiss B."/>
            <person name="Hess J."/>
            <person name="Varga T."/>
            <person name="Slot J."/>
            <person name="Riley R."/>
            <person name="Boka B."/>
            <person name="Rigling D."/>
            <person name="Barry K."/>
            <person name="Lee J."/>
            <person name="Mihaltcheva S."/>
            <person name="LaButti K."/>
            <person name="Lipzen A."/>
            <person name="Waldron R."/>
            <person name="Moloney N.M."/>
            <person name="Sperisen C."/>
            <person name="Kredics L."/>
            <person name="Vagvoelgyi C."/>
            <person name="Patrignani A."/>
            <person name="Fitzpatrick D."/>
            <person name="Nagy I."/>
            <person name="Doyle S."/>
            <person name="Anderson J.B."/>
            <person name="Grigoriev I.V."/>
            <person name="Gueldener U."/>
            <person name="Muensterkoetter M."/>
            <person name="Nagy L.G."/>
        </authorList>
    </citation>
    <scope>NUCLEOTIDE SEQUENCE [LARGE SCALE GENOMIC DNA]</scope>
    <source>
        <strain evidence="11">C18/9</strain>
    </source>
</reference>
<comment type="catalytic activity">
    <reaction evidence="8 9">
        <text>D-gluconate + ATP = 6-phospho-D-gluconate + ADP + H(+)</text>
        <dbReference type="Rhea" id="RHEA:19433"/>
        <dbReference type="ChEBI" id="CHEBI:15378"/>
        <dbReference type="ChEBI" id="CHEBI:18391"/>
        <dbReference type="ChEBI" id="CHEBI:30616"/>
        <dbReference type="ChEBI" id="CHEBI:58759"/>
        <dbReference type="ChEBI" id="CHEBI:456216"/>
        <dbReference type="EC" id="2.7.1.12"/>
    </reaction>
</comment>
<organism evidence="10 11">
    <name type="scientific">Armillaria ostoyae</name>
    <name type="common">Armillaria root rot fungus</name>
    <dbReference type="NCBI Taxonomy" id="47428"/>
    <lineage>
        <taxon>Eukaryota</taxon>
        <taxon>Fungi</taxon>
        <taxon>Dikarya</taxon>
        <taxon>Basidiomycota</taxon>
        <taxon>Agaricomycotina</taxon>
        <taxon>Agaricomycetes</taxon>
        <taxon>Agaricomycetidae</taxon>
        <taxon>Agaricales</taxon>
        <taxon>Marasmiineae</taxon>
        <taxon>Physalacriaceae</taxon>
        <taxon>Armillaria</taxon>
    </lineage>
</organism>
<sequence length="180" mass="19690">MALSMEQPVIIIAMGVSGTGKSTLGSALAESLGLPFIDGDDLHPPANIAKMSSGQPLTDADREPWLALIRETGVEKVPVVMACSALKRHYRDILRGKDGSETEKAPRTYFVYIKGSREVLLDRMQKRQGHFFKADMLDSQFEALESPEGEEGVVTVPLEESTEVQVAKAKEELLSMVVDN</sequence>
<dbReference type="STRING" id="47428.A0A284QKV5"/>
<dbReference type="NCBIfam" id="TIGR01313">
    <property type="entry name" value="therm_gnt_kin"/>
    <property type="match status" value="1"/>
</dbReference>
<dbReference type="PANTHER" id="PTHR43442:SF3">
    <property type="entry name" value="GLUCONOKINASE-RELATED"/>
    <property type="match status" value="1"/>
</dbReference>
<dbReference type="UniPathway" id="UPA00792"/>
<dbReference type="FunFam" id="3.40.50.300:FF:000522">
    <property type="entry name" value="Gluconokinase"/>
    <property type="match status" value="1"/>
</dbReference>
<dbReference type="InterPro" id="IPR027417">
    <property type="entry name" value="P-loop_NTPase"/>
</dbReference>
<dbReference type="PANTHER" id="PTHR43442">
    <property type="entry name" value="GLUCONOKINASE-RELATED"/>
    <property type="match status" value="1"/>
</dbReference>
<evidence type="ECO:0000313" key="10">
    <source>
        <dbReference type="EMBL" id="SJK97092.1"/>
    </source>
</evidence>
<evidence type="ECO:0000256" key="4">
    <source>
        <dbReference type="ARBA" id="ARBA00022679"/>
    </source>
</evidence>
<dbReference type="AlphaFoldDB" id="A0A284QKV5"/>
<dbReference type="GO" id="GO:0005524">
    <property type="term" value="F:ATP binding"/>
    <property type="evidence" value="ECO:0007669"/>
    <property type="project" value="UniProtKB-KW"/>
</dbReference>
<comment type="pathway">
    <text evidence="1 9">Carbohydrate acid metabolism; D-gluconate degradation.</text>
</comment>
<keyword evidence="11" id="KW-1185">Reference proteome</keyword>
<name>A0A284QKV5_ARMOS</name>
<dbReference type="SUPFAM" id="SSF52540">
    <property type="entry name" value="P-loop containing nucleoside triphosphate hydrolases"/>
    <property type="match status" value="1"/>
</dbReference>
<dbReference type="InterPro" id="IPR031322">
    <property type="entry name" value="Shikimate/glucono_kinase"/>
</dbReference>
<evidence type="ECO:0000256" key="2">
    <source>
        <dbReference type="ARBA" id="ARBA00008420"/>
    </source>
</evidence>
<proteinExistence type="inferred from homology"/>
<evidence type="ECO:0000256" key="9">
    <source>
        <dbReference type="RuleBase" id="RU363066"/>
    </source>
</evidence>
<keyword evidence="4 9" id="KW-0808">Transferase</keyword>
<dbReference type="GO" id="GO:0046316">
    <property type="term" value="F:gluconokinase activity"/>
    <property type="evidence" value="ECO:0007669"/>
    <property type="project" value="UniProtKB-EC"/>
</dbReference>
<dbReference type="Proteomes" id="UP000219338">
    <property type="component" value="Unassembled WGS sequence"/>
</dbReference>
<dbReference type="InterPro" id="IPR006001">
    <property type="entry name" value="Therm_gnt_kin"/>
</dbReference>
<dbReference type="EMBL" id="FUEG01000001">
    <property type="protein sequence ID" value="SJK97092.1"/>
    <property type="molecule type" value="Genomic_DNA"/>
</dbReference>
<dbReference type="GO" id="GO:0005737">
    <property type="term" value="C:cytoplasm"/>
    <property type="evidence" value="ECO:0007669"/>
    <property type="project" value="TreeGrafter"/>
</dbReference>